<protein>
    <recommendedName>
        <fullName evidence="3">MORN repeat variant</fullName>
    </recommendedName>
</protein>
<dbReference type="EMBL" id="UGYO01000001">
    <property type="protein sequence ID" value="SUI58026.1"/>
    <property type="molecule type" value="Genomic_DNA"/>
</dbReference>
<dbReference type="SUPFAM" id="SSF82185">
    <property type="entry name" value="Histone H3 K4-specific methyltransferase SET7/9 N-terminal domain"/>
    <property type="match status" value="1"/>
</dbReference>
<reference evidence="1 2" key="1">
    <citation type="submission" date="2018-06" db="EMBL/GenBank/DDBJ databases">
        <authorList>
            <consortium name="Pathogen Informatics"/>
            <person name="Doyle S."/>
        </authorList>
    </citation>
    <scope>NUCLEOTIDE SEQUENCE [LARGE SCALE GENOMIC DNA]</scope>
    <source>
        <strain evidence="1 2">NCTC10738</strain>
    </source>
</reference>
<evidence type="ECO:0000313" key="2">
    <source>
        <dbReference type="Proteomes" id="UP000254069"/>
    </source>
</evidence>
<sequence>MNLKVFLLTPLLLAGCHSEGQLPIQADELEQIHCREVSDDNSALGYYLEGCVDGYRGEPFNGIAIWGAPDRPSYSAAQFKDGLRDGYSFSTSAPPERLLSQSAWYKNGKLHGWQLNFQYQQTQLRSRELFQDGERQELWLYDNQGQLDSFKRFDQGKVVESISYEQGRERMKQFKRDGEKLTVWKSYFPDGSLKSFSEHMDEENLRKLKEQGYYANGRLKLDYLFDRRQRTAVQHTFWRNGQRQSEQHYGFFPSIAADGIWLSYCETNGALSKRTPFHRGAKQGEEQLFHCNGQLQVSKRFDQDKLIPQTLNYFDEQGHNYLQEEIGANGKVLHTRVYDEQGKLTYQD</sequence>
<accession>A0A379ZA28</accession>
<dbReference type="PROSITE" id="PS51257">
    <property type="entry name" value="PROKAR_LIPOPROTEIN"/>
    <property type="match status" value="1"/>
</dbReference>
<dbReference type="RefSeq" id="WP_115389424.1">
    <property type="nucleotide sequence ID" value="NZ_JADZHC010000088.1"/>
</dbReference>
<dbReference type="Gene3D" id="3.90.930.1">
    <property type="match status" value="2"/>
</dbReference>
<keyword evidence="2" id="KW-1185">Reference proteome</keyword>
<gene>
    <name evidence="1" type="ORF">NCTC10738_01356</name>
</gene>
<evidence type="ECO:0000313" key="1">
    <source>
        <dbReference type="EMBL" id="SUI58026.1"/>
    </source>
</evidence>
<organism evidence="1 2">
    <name type="scientific">Shewanella algae</name>
    <dbReference type="NCBI Taxonomy" id="38313"/>
    <lineage>
        <taxon>Bacteria</taxon>
        <taxon>Pseudomonadati</taxon>
        <taxon>Pseudomonadota</taxon>
        <taxon>Gammaproteobacteria</taxon>
        <taxon>Alteromonadales</taxon>
        <taxon>Shewanellaceae</taxon>
        <taxon>Shewanella</taxon>
    </lineage>
</organism>
<proteinExistence type="predicted"/>
<dbReference type="Proteomes" id="UP000254069">
    <property type="component" value="Unassembled WGS sequence"/>
</dbReference>
<name>A0A379ZA28_9GAMM</name>
<evidence type="ECO:0008006" key="3">
    <source>
        <dbReference type="Google" id="ProtNLM"/>
    </source>
</evidence>
<dbReference type="AlphaFoldDB" id="A0A379ZA28"/>